<feature type="transmembrane region" description="Helical" evidence="1">
    <location>
        <begin position="55"/>
        <end position="77"/>
    </location>
</feature>
<name>A0ABU0PIK3_9MICC</name>
<keyword evidence="3" id="KW-1185">Reference proteome</keyword>
<feature type="transmembrane region" description="Helical" evidence="1">
    <location>
        <begin position="89"/>
        <end position="108"/>
    </location>
</feature>
<evidence type="ECO:0008006" key="4">
    <source>
        <dbReference type="Google" id="ProtNLM"/>
    </source>
</evidence>
<protein>
    <recommendedName>
        <fullName evidence="4">Integral membrane protein</fullName>
    </recommendedName>
</protein>
<keyword evidence="1" id="KW-0472">Membrane</keyword>
<dbReference type="Proteomes" id="UP001236806">
    <property type="component" value="Unassembled WGS sequence"/>
</dbReference>
<comment type="caution">
    <text evidence="2">The sequence shown here is derived from an EMBL/GenBank/DDBJ whole genome shotgun (WGS) entry which is preliminary data.</text>
</comment>
<keyword evidence="1" id="KW-1133">Transmembrane helix</keyword>
<organism evidence="2 3">
    <name type="scientific">Pseudarthrobacter siccitolerans</name>
    <dbReference type="NCBI Taxonomy" id="861266"/>
    <lineage>
        <taxon>Bacteria</taxon>
        <taxon>Bacillati</taxon>
        <taxon>Actinomycetota</taxon>
        <taxon>Actinomycetes</taxon>
        <taxon>Micrococcales</taxon>
        <taxon>Micrococcaceae</taxon>
        <taxon>Pseudarthrobacter</taxon>
    </lineage>
</organism>
<evidence type="ECO:0000313" key="3">
    <source>
        <dbReference type="Proteomes" id="UP001236806"/>
    </source>
</evidence>
<evidence type="ECO:0000256" key="1">
    <source>
        <dbReference type="SAM" id="Phobius"/>
    </source>
</evidence>
<evidence type="ECO:0000313" key="2">
    <source>
        <dbReference type="EMBL" id="MDQ0673781.1"/>
    </source>
</evidence>
<reference evidence="2 3" key="1">
    <citation type="submission" date="2023-07" db="EMBL/GenBank/DDBJ databases">
        <title>Comparative genomics of wheat-associated soil bacteria to identify genetic determinants of phenazine resistance.</title>
        <authorList>
            <person name="Mouncey N."/>
        </authorList>
    </citation>
    <scope>NUCLEOTIDE SEQUENCE [LARGE SCALE GENOMIC DNA]</scope>
    <source>
        <strain evidence="2 3">W1I3</strain>
    </source>
</reference>
<proteinExistence type="predicted"/>
<accession>A0ABU0PIK3</accession>
<dbReference type="EMBL" id="JAUSXB010000001">
    <property type="protein sequence ID" value="MDQ0673781.1"/>
    <property type="molecule type" value="Genomic_DNA"/>
</dbReference>
<sequence>MSEPKNQAQHGRRKGYYARQVEAEAARQGLTVEEYGVYKGDVGSAVKPISSAGGLLFISILITVIMAVAATLIVKLFVDGTEEPNWGQIVFAAAFGLWIVPTTWTYYFKERKAVRLRKAAGKTLQPPTRRSSQTDW</sequence>
<gene>
    <name evidence="2" type="ORF">QFZ36_001342</name>
</gene>
<keyword evidence="1" id="KW-0812">Transmembrane</keyword>
<dbReference type="RefSeq" id="WP_306634906.1">
    <property type="nucleotide sequence ID" value="NZ_JAUSXB010000001.1"/>
</dbReference>